<evidence type="ECO:0000256" key="1">
    <source>
        <dbReference type="SAM" id="SignalP"/>
    </source>
</evidence>
<sequence>MRYLLPAMLCLLSGCSLFSPAPDLPPALALLPPSEGPAPVLLKQTVAMEAQGERFQFLVVSRFDAKQARLVALMPTGQQLTALEYDGTYLQQSVAVPLELPGRAILATIQFALWPQASVRKHYPAVQGWTLRLEANRRQLWHHGARFLDIVQEVDTTRVRNYPGEYQVIIKTLEQKDLEQ</sequence>
<keyword evidence="3" id="KW-1185">Reference proteome</keyword>
<proteinExistence type="predicted"/>
<dbReference type="STRING" id="1122198.SAMN02745729_11433"/>
<gene>
    <name evidence="2" type="ORF">SAMN02745729_11433</name>
</gene>
<organism evidence="2 3">
    <name type="scientific">Marinobacterium iners DSM 11526</name>
    <dbReference type="NCBI Taxonomy" id="1122198"/>
    <lineage>
        <taxon>Bacteria</taxon>
        <taxon>Pseudomonadati</taxon>
        <taxon>Pseudomonadota</taxon>
        <taxon>Gammaproteobacteria</taxon>
        <taxon>Oceanospirillales</taxon>
        <taxon>Oceanospirillaceae</taxon>
        <taxon>Marinobacterium</taxon>
    </lineage>
</organism>
<feature type="signal peptide" evidence="1">
    <location>
        <begin position="1"/>
        <end position="21"/>
    </location>
</feature>
<dbReference type="Pfam" id="PF11659">
    <property type="entry name" value="DUF3261"/>
    <property type="match status" value="1"/>
</dbReference>
<evidence type="ECO:0000313" key="3">
    <source>
        <dbReference type="Proteomes" id="UP000242469"/>
    </source>
</evidence>
<keyword evidence="1" id="KW-0732">Signal</keyword>
<dbReference type="AlphaFoldDB" id="A0A1H4G7A0"/>
<protein>
    <recommendedName>
        <fullName evidence="4">DUF3261 domain-containing protein</fullName>
    </recommendedName>
</protein>
<evidence type="ECO:0008006" key="4">
    <source>
        <dbReference type="Google" id="ProtNLM"/>
    </source>
</evidence>
<dbReference type="PROSITE" id="PS51257">
    <property type="entry name" value="PROKAR_LIPOPROTEIN"/>
    <property type="match status" value="1"/>
</dbReference>
<evidence type="ECO:0000313" key="2">
    <source>
        <dbReference type="EMBL" id="SEB04552.1"/>
    </source>
</evidence>
<dbReference type="EMBL" id="FNRJ01000014">
    <property type="protein sequence ID" value="SEB04552.1"/>
    <property type="molecule type" value="Genomic_DNA"/>
</dbReference>
<reference evidence="3" key="1">
    <citation type="submission" date="2016-10" db="EMBL/GenBank/DDBJ databases">
        <authorList>
            <person name="Varghese N."/>
            <person name="Submissions S."/>
        </authorList>
    </citation>
    <scope>NUCLEOTIDE SEQUENCE [LARGE SCALE GENOMIC DNA]</scope>
    <source>
        <strain evidence="3">DSM 11526</strain>
    </source>
</reference>
<name>A0A1H4G7A0_9GAMM</name>
<dbReference type="Proteomes" id="UP000242469">
    <property type="component" value="Unassembled WGS sequence"/>
</dbReference>
<accession>A0A1H4G7A0</accession>
<feature type="chain" id="PRO_5017375846" description="DUF3261 domain-containing protein" evidence="1">
    <location>
        <begin position="22"/>
        <end position="180"/>
    </location>
</feature>
<dbReference type="InterPro" id="IPR021675">
    <property type="entry name" value="DUF3261"/>
</dbReference>